<dbReference type="InterPro" id="IPR058795">
    <property type="entry name" value="LcnD_C"/>
</dbReference>
<dbReference type="PANTHER" id="PTHR30386:SF26">
    <property type="entry name" value="TRANSPORT PROTEIN COMB"/>
    <property type="match status" value="1"/>
</dbReference>
<evidence type="ECO:0000259" key="9">
    <source>
        <dbReference type="Pfam" id="PF25935"/>
    </source>
</evidence>
<keyword evidence="4 7" id="KW-0812">Transmembrane</keyword>
<dbReference type="Pfam" id="PF25940">
    <property type="entry name" value="LcnD_C"/>
    <property type="match status" value="1"/>
</dbReference>
<feature type="domain" description="LcnD-like C-terminal" evidence="10">
    <location>
        <begin position="357"/>
        <end position="443"/>
    </location>
</feature>
<comment type="subcellular location">
    <subcellularLocation>
        <location evidence="1">Cell membrane</location>
        <topology evidence="1">Single-pass membrane protein</topology>
    </subcellularLocation>
</comment>
<accession>A0A0M4V046</accession>
<dbReference type="NCBIfam" id="TIGR01000">
    <property type="entry name" value="bacteriocin_acc"/>
    <property type="match status" value="1"/>
</dbReference>
<feature type="domain" description="LcnD-like long helical bundle" evidence="8">
    <location>
        <begin position="98"/>
        <end position="311"/>
    </location>
</feature>
<protein>
    <submittedName>
        <fullName evidence="11">Transport accessory protein</fullName>
    </submittedName>
</protein>
<evidence type="ECO:0000256" key="1">
    <source>
        <dbReference type="ARBA" id="ARBA00004162"/>
    </source>
</evidence>
<evidence type="ECO:0000256" key="5">
    <source>
        <dbReference type="ARBA" id="ARBA00022989"/>
    </source>
</evidence>
<feature type="domain" description="LcnD-like barrel-sandwich hybrid" evidence="9">
    <location>
        <begin position="59"/>
        <end position="351"/>
    </location>
</feature>
<dbReference type="PANTHER" id="PTHR30386">
    <property type="entry name" value="MEMBRANE FUSION SUBUNIT OF EMRAB-TOLC MULTIDRUG EFFLUX PUMP"/>
    <property type="match status" value="1"/>
</dbReference>
<dbReference type="GO" id="GO:0005886">
    <property type="term" value="C:plasma membrane"/>
    <property type="evidence" value="ECO:0007669"/>
    <property type="project" value="UniProtKB-SubCell"/>
</dbReference>
<dbReference type="AlphaFoldDB" id="A0A0M4V046"/>
<keyword evidence="5 7" id="KW-1133">Transmembrane helix</keyword>
<gene>
    <name evidence="11" type="primary">laqE</name>
</gene>
<proteinExistence type="inferred from homology"/>
<evidence type="ECO:0000256" key="4">
    <source>
        <dbReference type="ARBA" id="ARBA00022692"/>
    </source>
</evidence>
<dbReference type="EMBL" id="LC028424">
    <property type="protein sequence ID" value="BAS54012.1"/>
    <property type="molecule type" value="Genomic_DNA"/>
</dbReference>
<evidence type="ECO:0000256" key="7">
    <source>
        <dbReference type="SAM" id="Phobius"/>
    </source>
</evidence>
<evidence type="ECO:0000313" key="11">
    <source>
        <dbReference type="EMBL" id="BAS54012.1"/>
    </source>
</evidence>
<evidence type="ECO:0000256" key="3">
    <source>
        <dbReference type="ARBA" id="ARBA00022448"/>
    </source>
</evidence>
<comment type="similarity">
    <text evidence="2">Belongs to the membrane fusion protein (MFP) (TC 8.A.1) family.</text>
</comment>
<evidence type="ECO:0000256" key="6">
    <source>
        <dbReference type="ARBA" id="ARBA00023136"/>
    </source>
</evidence>
<dbReference type="InterPro" id="IPR058786">
    <property type="entry name" value="BSH_LcnD"/>
</dbReference>
<dbReference type="InterPro" id="IPR050739">
    <property type="entry name" value="MFP"/>
</dbReference>
<sequence>MNQNNWQNTSQFYSQSHKHFYRWIIYPTVVLFLFILLFLFFGKKEIIIQSQAQITSDLVSKIQIPIESKIIENKLSENLSVKKGESLVKFDIESLKQQKSSLEKEIPLVQNQILANQTFIDSLKQGKSLFTSDDDFGYSNQLQSLLAENTASDYAFKQSIIDHESEKSTYENSKNSIQKSISKKQVEKNDWKKIKSAWSSQSNLSGASEDATSQYLNFQEQLKASSKEEKEQVKVNISSSINDKISQIDQELEQLEMEQSKLTPPASYDNEKSSQEYKKKQLVEQTIATAKQKSIEFKEAQEKYNLELQEVNKQIQDEIITSPIDGFVHINYNVKDHKIIPKGEVIAEIYPEIKPGKIEFTSQIEASDLTQVKSGMRVHFKLDSKGNSPIIMEGKIKEISANAETSERGSFYIVKGFLKQTNKTPFNSRYGLNGRLSLIVGKKSYFNVLKEIIIKN</sequence>
<name>A0A0M4V046_9LACT</name>
<reference evidence="11" key="1">
    <citation type="journal article" date="2015" name="Microbiology">
        <title>Molecular characterization of the genes involved in the secretion and immunity of lactococcin Q, a two-peptide bacteriocin produced by Lactococcus lactis QU 4.</title>
        <authorList>
            <person name="Ishibashi N."/>
            <person name="Zendo T."/>
            <person name="Koga S."/>
            <person name="Shigeri Y."/>
            <person name="Sonomoto K."/>
        </authorList>
    </citation>
    <scope>NUCLEOTIDE SEQUENCE</scope>
    <source>
        <strain evidence="11">QU 4</strain>
    </source>
</reference>
<dbReference type="Pfam" id="PF25935">
    <property type="entry name" value="BSH_LcnD"/>
    <property type="match status" value="1"/>
</dbReference>
<evidence type="ECO:0000256" key="2">
    <source>
        <dbReference type="ARBA" id="ARBA00009477"/>
    </source>
</evidence>
<feature type="transmembrane region" description="Helical" evidence="7">
    <location>
        <begin position="20"/>
        <end position="41"/>
    </location>
</feature>
<dbReference type="InterPro" id="IPR058794">
    <property type="entry name" value="HB_LcnD"/>
</dbReference>
<dbReference type="Pfam" id="PF25887">
    <property type="entry name" value="HB_LcnD"/>
    <property type="match status" value="1"/>
</dbReference>
<evidence type="ECO:0000259" key="10">
    <source>
        <dbReference type="Pfam" id="PF25940"/>
    </source>
</evidence>
<evidence type="ECO:0000259" key="8">
    <source>
        <dbReference type="Pfam" id="PF25887"/>
    </source>
</evidence>
<dbReference type="InterPro" id="IPR005696">
    <property type="entry name" value="MesE/LcnD"/>
</dbReference>
<organism evidence="11">
    <name type="scientific">Lactococcus lactis</name>
    <dbReference type="NCBI Taxonomy" id="1358"/>
    <lineage>
        <taxon>Bacteria</taxon>
        <taxon>Bacillati</taxon>
        <taxon>Bacillota</taxon>
        <taxon>Bacilli</taxon>
        <taxon>Lactobacillales</taxon>
        <taxon>Streptococcaceae</taxon>
        <taxon>Lactococcus</taxon>
    </lineage>
</organism>
<keyword evidence="6 7" id="KW-0472">Membrane</keyword>
<keyword evidence="3" id="KW-0813">Transport</keyword>
<dbReference type="Gene3D" id="2.40.30.170">
    <property type="match status" value="1"/>
</dbReference>
<dbReference type="SMR" id="A0A0M4V046"/>